<dbReference type="EMBL" id="BTGU01000003">
    <property type="protein sequence ID" value="GMN30791.1"/>
    <property type="molecule type" value="Genomic_DNA"/>
</dbReference>
<reference evidence="1" key="1">
    <citation type="submission" date="2023-07" db="EMBL/GenBank/DDBJ databases">
        <title>draft genome sequence of fig (Ficus carica).</title>
        <authorList>
            <person name="Takahashi T."/>
            <person name="Nishimura K."/>
        </authorList>
    </citation>
    <scope>NUCLEOTIDE SEQUENCE</scope>
</reference>
<comment type="caution">
    <text evidence="1">The sequence shown here is derived from an EMBL/GenBank/DDBJ whole genome shotgun (WGS) entry which is preliminary data.</text>
</comment>
<proteinExistence type="predicted"/>
<keyword evidence="2" id="KW-1185">Reference proteome</keyword>
<evidence type="ECO:0000313" key="1">
    <source>
        <dbReference type="EMBL" id="GMN30791.1"/>
    </source>
</evidence>
<name>A0AA88CUI1_FICCA</name>
<accession>A0AA88CUI1</accession>
<protein>
    <submittedName>
        <fullName evidence="1">Uncharacterized protein</fullName>
    </submittedName>
</protein>
<dbReference type="Gramene" id="FCD_00029109-RA">
    <property type="protein sequence ID" value="FCD_00029109-RA:cds"/>
    <property type="gene ID" value="FCD_00029109"/>
</dbReference>
<gene>
    <name evidence="1" type="ORF">TIFTF001_002970</name>
</gene>
<dbReference type="Proteomes" id="UP001187192">
    <property type="component" value="Unassembled WGS sequence"/>
</dbReference>
<sequence>MFQTVKLNNLPPPFVTFATPNLATADRDTPKIDSILDAITTPRLDTASSAAPAAQDHPSLAVAAHELKDLH</sequence>
<organism evidence="1 2">
    <name type="scientific">Ficus carica</name>
    <name type="common">Common fig</name>
    <dbReference type="NCBI Taxonomy" id="3494"/>
    <lineage>
        <taxon>Eukaryota</taxon>
        <taxon>Viridiplantae</taxon>
        <taxon>Streptophyta</taxon>
        <taxon>Embryophyta</taxon>
        <taxon>Tracheophyta</taxon>
        <taxon>Spermatophyta</taxon>
        <taxon>Magnoliopsida</taxon>
        <taxon>eudicotyledons</taxon>
        <taxon>Gunneridae</taxon>
        <taxon>Pentapetalae</taxon>
        <taxon>rosids</taxon>
        <taxon>fabids</taxon>
        <taxon>Rosales</taxon>
        <taxon>Moraceae</taxon>
        <taxon>Ficeae</taxon>
        <taxon>Ficus</taxon>
    </lineage>
</organism>
<dbReference type="AlphaFoldDB" id="A0AA88CUI1"/>
<evidence type="ECO:0000313" key="2">
    <source>
        <dbReference type="Proteomes" id="UP001187192"/>
    </source>
</evidence>